<sequence>MVLWRPLRLKTKSRSRAPAPPSPFEQLPGLDADIATARAKLDAQRDVDNIAELSALLRRRFFVAGDINDLQDSFELSDQVPIPTLDTIGTASLAPRPELRSAEWVWVQWQPWLKSQGYQLLTRYDPKWIPSWIAHPETVQEMLAEDGAGTRLENVNAAIRIKDGVTVWLKLCREDEDPEIDIYVYFATEPRRSDPRNHCCPLLDILRTPLHGGKRHNILVVPILRSISTKPDPETVKDLVDGIVQLAEGLEYLHEHNVAHRDIHIRNVMFDASKHIPDGWHPFHTSFVYPTPGGPSQWARVLPYSSFPVKYYYIDFGLSFQFPSKSERRKVVGTAAMNHSVPEMSNTVPYDPFPVDIRMFGDFLKTLQDRYLGLEFLDPLIVQLVQEDPTLRLTAPEMLTLLLNAVSKHRRWKSMRPLRYRQDSGSYSKVWLRYPFRVLGFMR</sequence>
<dbReference type="GO" id="GO:0005737">
    <property type="term" value="C:cytoplasm"/>
    <property type="evidence" value="ECO:0007669"/>
    <property type="project" value="TreeGrafter"/>
</dbReference>
<feature type="domain" description="Protein kinase" evidence="3">
    <location>
        <begin position="82"/>
        <end position="443"/>
    </location>
</feature>
<dbReference type="InterPro" id="IPR000719">
    <property type="entry name" value="Prot_kinase_dom"/>
</dbReference>
<dbReference type="InterPro" id="IPR001245">
    <property type="entry name" value="Ser-Thr/Tyr_kinase_cat_dom"/>
</dbReference>
<dbReference type="SUPFAM" id="SSF56112">
    <property type="entry name" value="Protein kinase-like (PK-like)"/>
    <property type="match status" value="1"/>
</dbReference>
<dbReference type="EMBL" id="KV425912">
    <property type="protein sequence ID" value="KZV99087.1"/>
    <property type="molecule type" value="Genomic_DNA"/>
</dbReference>
<evidence type="ECO:0000313" key="5">
    <source>
        <dbReference type="Proteomes" id="UP000077266"/>
    </source>
</evidence>
<organism evidence="4 5">
    <name type="scientific">Exidia glandulosa HHB12029</name>
    <dbReference type="NCBI Taxonomy" id="1314781"/>
    <lineage>
        <taxon>Eukaryota</taxon>
        <taxon>Fungi</taxon>
        <taxon>Dikarya</taxon>
        <taxon>Basidiomycota</taxon>
        <taxon>Agaricomycotina</taxon>
        <taxon>Agaricomycetes</taxon>
        <taxon>Auriculariales</taxon>
        <taxon>Exidiaceae</taxon>
        <taxon>Exidia</taxon>
    </lineage>
</organism>
<dbReference type="GO" id="GO:0004674">
    <property type="term" value="F:protein serine/threonine kinase activity"/>
    <property type="evidence" value="ECO:0007669"/>
    <property type="project" value="TreeGrafter"/>
</dbReference>
<dbReference type="GO" id="GO:0005524">
    <property type="term" value="F:ATP binding"/>
    <property type="evidence" value="ECO:0007669"/>
    <property type="project" value="UniProtKB-KW"/>
</dbReference>
<dbReference type="Gene3D" id="1.10.510.10">
    <property type="entry name" value="Transferase(Phosphotransferase) domain 1"/>
    <property type="match status" value="1"/>
</dbReference>
<dbReference type="SMART" id="SM00220">
    <property type="entry name" value="S_TKc"/>
    <property type="match status" value="1"/>
</dbReference>
<evidence type="ECO:0000256" key="1">
    <source>
        <dbReference type="ARBA" id="ARBA00022741"/>
    </source>
</evidence>
<evidence type="ECO:0000313" key="4">
    <source>
        <dbReference type="EMBL" id="KZV99087.1"/>
    </source>
</evidence>
<gene>
    <name evidence="4" type="ORF">EXIGLDRAFT_726179</name>
</gene>
<reference evidence="4 5" key="1">
    <citation type="journal article" date="2016" name="Mol. Biol. Evol.">
        <title>Comparative Genomics of Early-Diverging Mushroom-Forming Fungi Provides Insights into the Origins of Lignocellulose Decay Capabilities.</title>
        <authorList>
            <person name="Nagy L.G."/>
            <person name="Riley R."/>
            <person name="Tritt A."/>
            <person name="Adam C."/>
            <person name="Daum C."/>
            <person name="Floudas D."/>
            <person name="Sun H."/>
            <person name="Yadav J.S."/>
            <person name="Pangilinan J."/>
            <person name="Larsson K.H."/>
            <person name="Matsuura K."/>
            <person name="Barry K."/>
            <person name="Labutti K."/>
            <person name="Kuo R."/>
            <person name="Ohm R.A."/>
            <person name="Bhattacharya S.S."/>
            <person name="Shirouzu T."/>
            <person name="Yoshinaga Y."/>
            <person name="Martin F.M."/>
            <person name="Grigoriev I.V."/>
            <person name="Hibbett D.S."/>
        </authorList>
    </citation>
    <scope>NUCLEOTIDE SEQUENCE [LARGE SCALE GENOMIC DNA]</scope>
    <source>
        <strain evidence="4 5">HHB12029</strain>
    </source>
</reference>
<protein>
    <recommendedName>
        <fullName evidence="3">Protein kinase domain-containing protein</fullName>
    </recommendedName>
</protein>
<evidence type="ECO:0000259" key="3">
    <source>
        <dbReference type="PROSITE" id="PS50011"/>
    </source>
</evidence>
<dbReference type="STRING" id="1314781.A0A165MD02"/>
<keyword evidence="5" id="KW-1185">Reference proteome</keyword>
<dbReference type="AlphaFoldDB" id="A0A165MD02"/>
<dbReference type="InterPro" id="IPR011009">
    <property type="entry name" value="Kinase-like_dom_sf"/>
</dbReference>
<dbReference type="OrthoDB" id="5987198at2759"/>
<accession>A0A165MD02</accession>
<dbReference type="InParanoid" id="A0A165MD02"/>
<proteinExistence type="predicted"/>
<keyword evidence="1" id="KW-0547">Nucleotide-binding</keyword>
<dbReference type="Pfam" id="PF07714">
    <property type="entry name" value="PK_Tyr_Ser-Thr"/>
    <property type="match status" value="1"/>
</dbReference>
<dbReference type="PANTHER" id="PTHR24346:SF30">
    <property type="entry name" value="MATERNAL EMBRYONIC LEUCINE ZIPPER KINASE"/>
    <property type="match status" value="1"/>
</dbReference>
<keyword evidence="2" id="KW-0067">ATP-binding</keyword>
<name>A0A165MD02_EXIGL</name>
<evidence type="ECO:0000256" key="2">
    <source>
        <dbReference type="ARBA" id="ARBA00022840"/>
    </source>
</evidence>
<dbReference type="PANTHER" id="PTHR24346">
    <property type="entry name" value="MAP/MICROTUBULE AFFINITY-REGULATING KINASE"/>
    <property type="match status" value="1"/>
</dbReference>
<dbReference type="Proteomes" id="UP000077266">
    <property type="component" value="Unassembled WGS sequence"/>
</dbReference>
<dbReference type="GO" id="GO:0035556">
    <property type="term" value="P:intracellular signal transduction"/>
    <property type="evidence" value="ECO:0007669"/>
    <property type="project" value="TreeGrafter"/>
</dbReference>
<dbReference type="PROSITE" id="PS50011">
    <property type="entry name" value="PROTEIN_KINASE_DOM"/>
    <property type="match status" value="1"/>
</dbReference>